<feature type="domain" description="DOMON" evidence="9">
    <location>
        <begin position="89"/>
        <end position="196"/>
    </location>
</feature>
<proteinExistence type="predicted"/>
<dbReference type="AlphaFoldDB" id="A0AAX4IH18"/>
<keyword evidence="6 7" id="KW-0472">Membrane</keyword>
<feature type="signal peptide" evidence="8">
    <location>
        <begin position="1"/>
        <end position="36"/>
    </location>
</feature>
<feature type="domain" description="Cytochrome b561" evidence="10">
    <location>
        <begin position="276"/>
        <end position="393"/>
    </location>
</feature>
<keyword evidence="8" id="KW-0732">Signal</keyword>
<keyword evidence="12" id="KW-1185">Reference proteome</keyword>
<accession>A0AAX4IH18</accession>
<dbReference type="SMART" id="SM00664">
    <property type="entry name" value="DoH"/>
    <property type="match status" value="1"/>
</dbReference>
<evidence type="ECO:0000256" key="6">
    <source>
        <dbReference type="ARBA" id="ARBA00023136"/>
    </source>
</evidence>
<dbReference type="PANTHER" id="PTHR47797">
    <property type="entry name" value="DEHYDROGENASE, PUTATIVE (AFU_ORTHOLOGUE AFUA_8G05805)-RELATED"/>
    <property type="match status" value="1"/>
</dbReference>
<name>A0AAX4IH18_9PEZI</name>
<protein>
    <submittedName>
        <fullName evidence="11">DOMON domain, cytochrome b561/ferric reductase transmembrane</fullName>
    </submittedName>
</protein>
<evidence type="ECO:0000256" key="2">
    <source>
        <dbReference type="ARBA" id="ARBA00022448"/>
    </source>
</evidence>
<sequence>MAIRRAISEPGQGRSWSRFLLALYALHALLLASVRAEPVQYCRFGDPARPNAAADFCLGLATSRNASTGAHDVYMTLTHTRPRRSAAGWTAVGTGDSMTGSLMFIIYGDPASGEQPIVSVRAATGHHQPRLLTRAQMSGGDLRVLRSDWMPATASQSVTASISLVCYSCTLWPGDGGGSGTLSATATAQPWIWAWNQAQAFDVYSYDAHLRMHAHHAGNGGWGRFYVDMARADQSAGAHLPSVPVIRPGVAALGASELPPGLGLAGWMAGSPVLRLHGGLMALAFLAAFPAGVVAMRSGWRRAFTYHWMLQALASAAVAGGVAAGLALQREINTAHQVLGLALAGALGLQAYLGWKHHVDFVRVRRRTYISYAHIWTGRAVMLGGQANLLLGLLLHGVAGLHVGLVAAFIVLQSSLLAVWLRRRAKAAEARARVAKYDALEAHDDEDEEEESAFVIASPEEMDIGEEGMDLSKEME</sequence>
<keyword evidence="4" id="KW-0249">Electron transport</keyword>
<evidence type="ECO:0000259" key="9">
    <source>
        <dbReference type="SMART" id="SM00664"/>
    </source>
</evidence>
<dbReference type="GO" id="GO:0016020">
    <property type="term" value="C:membrane"/>
    <property type="evidence" value="ECO:0007669"/>
    <property type="project" value="UniProtKB-SubCell"/>
</dbReference>
<dbReference type="Gene3D" id="1.20.120.1770">
    <property type="match status" value="1"/>
</dbReference>
<feature type="transmembrane region" description="Helical" evidence="7">
    <location>
        <begin position="376"/>
        <end position="395"/>
    </location>
</feature>
<dbReference type="CDD" id="cd09630">
    <property type="entry name" value="CDH_like_cytochrome"/>
    <property type="match status" value="1"/>
</dbReference>
<comment type="subcellular location">
    <subcellularLocation>
        <location evidence="1">Membrane</location>
    </subcellularLocation>
</comment>
<evidence type="ECO:0000259" key="10">
    <source>
        <dbReference type="SMART" id="SM00665"/>
    </source>
</evidence>
<reference evidence="12" key="1">
    <citation type="journal article" date="2023" name="bioRxiv">
        <title>Complete genome of the Medicago anthracnose fungus, Colletotrichum destructivum, reveals a mini-chromosome-like region within a core chromosome.</title>
        <authorList>
            <person name="Lapalu N."/>
            <person name="Simon A."/>
            <person name="Lu A."/>
            <person name="Plaumann P.-L."/>
            <person name="Amselem J."/>
            <person name="Pigne S."/>
            <person name="Auger A."/>
            <person name="Koch C."/>
            <person name="Dallery J.-F."/>
            <person name="O'Connell R.J."/>
        </authorList>
    </citation>
    <scope>NUCLEOTIDE SEQUENCE [LARGE SCALE GENOMIC DNA]</scope>
    <source>
        <strain evidence="12">CBS 520.97</strain>
    </source>
</reference>
<dbReference type="KEGG" id="cdet:87944114"/>
<dbReference type="GeneID" id="87944114"/>
<dbReference type="InterPro" id="IPR005018">
    <property type="entry name" value="DOMON_domain"/>
</dbReference>
<feature type="transmembrane region" description="Helical" evidence="7">
    <location>
        <begin position="334"/>
        <end position="355"/>
    </location>
</feature>
<evidence type="ECO:0000313" key="11">
    <source>
        <dbReference type="EMBL" id="WQF82597.1"/>
    </source>
</evidence>
<keyword evidence="2" id="KW-0813">Transport</keyword>
<feature type="chain" id="PRO_5043881419" evidence="8">
    <location>
        <begin position="37"/>
        <end position="476"/>
    </location>
</feature>
<evidence type="ECO:0000256" key="4">
    <source>
        <dbReference type="ARBA" id="ARBA00022982"/>
    </source>
</evidence>
<evidence type="ECO:0000256" key="1">
    <source>
        <dbReference type="ARBA" id="ARBA00004370"/>
    </source>
</evidence>
<keyword evidence="3 7" id="KW-0812">Transmembrane</keyword>
<evidence type="ECO:0000256" key="7">
    <source>
        <dbReference type="SAM" id="Phobius"/>
    </source>
</evidence>
<dbReference type="EMBL" id="CP137309">
    <property type="protein sequence ID" value="WQF82597.1"/>
    <property type="molecule type" value="Genomic_DNA"/>
</dbReference>
<feature type="transmembrane region" description="Helical" evidence="7">
    <location>
        <begin position="401"/>
        <end position="421"/>
    </location>
</feature>
<evidence type="ECO:0000256" key="3">
    <source>
        <dbReference type="ARBA" id="ARBA00022692"/>
    </source>
</evidence>
<dbReference type="InterPro" id="IPR015920">
    <property type="entry name" value="Cellobiose_DH-like_cyt"/>
</dbReference>
<evidence type="ECO:0000313" key="12">
    <source>
        <dbReference type="Proteomes" id="UP001322277"/>
    </source>
</evidence>
<evidence type="ECO:0000256" key="8">
    <source>
        <dbReference type="SAM" id="SignalP"/>
    </source>
</evidence>
<dbReference type="Gene3D" id="2.60.40.1210">
    <property type="entry name" value="Cellobiose dehydrogenase, cytochrome domain"/>
    <property type="match status" value="1"/>
</dbReference>
<dbReference type="PANTHER" id="PTHR47797:SF3">
    <property type="entry name" value="CYTOCHROME B561 DOMAIN-CONTAINING PROTEIN"/>
    <property type="match status" value="1"/>
</dbReference>
<dbReference type="SUPFAM" id="SSF49344">
    <property type="entry name" value="CBD9-like"/>
    <property type="match status" value="1"/>
</dbReference>
<dbReference type="SMART" id="SM00665">
    <property type="entry name" value="B561"/>
    <property type="match status" value="1"/>
</dbReference>
<evidence type="ECO:0000256" key="5">
    <source>
        <dbReference type="ARBA" id="ARBA00022989"/>
    </source>
</evidence>
<dbReference type="Pfam" id="PF16010">
    <property type="entry name" value="CDH-cyt"/>
    <property type="match status" value="1"/>
</dbReference>
<feature type="transmembrane region" description="Helical" evidence="7">
    <location>
        <begin position="276"/>
        <end position="296"/>
    </location>
</feature>
<feature type="transmembrane region" description="Helical" evidence="7">
    <location>
        <begin position="308"/>
        <end position="328"/>
    </location>
</feature>
<gene>
    <name evidence="11" type="ORF">CDEST_07611</name>
</gene>
<dbReference type="InterPro" id="IPR006593">
    <property type="entry name" value="Cyt_b561/ferric_Rdtase_TM"/>
</dbReference>
<organism evidence="11 12">
    <name type="scientific">Colletotrichum destructivum</name>
    <dbReference type="NCBI Taxonomy" id="34406"/>
    <lineage>
        <taxon>Eukaryota</taxon>
        <taxon>Fungi</taxon>
        <taxon>Dikarya</taxon>
        <taxon>Ascomycota</taxon>
        <taxon>Pezizomycotina</taxon>
        <taxon>Sordariomycetes</taxon>
        <taxon>Hypocreomycetidae</taxon>
        <taxon>Glomerellales</taxon>
        <taxon>Glomerellaceae</taxon>
        <taxon>Colletotrichum</taxon>
        <taxon>Colletotrichum destructivum species complex</taxon>
    </lineage>
</organism>
<dbReference type="Proteomes" id="UP001322277">
    <property type="component" value="Chromosome 5"/>
</dbReference>
<dbReference type="RefSeq" id="XP_062779821.1">
    <property type="nucleotide sequence ID" value="XM_062923770.1"/>
</dbReference>
<keyword evidence="5 7" id="KW-1133">Transmembrane helix</keyword>